<evidence type="ECO:0000256" key="1">
    <source>
        <dbReference type="SAM" id="MobiDB-lite"/>
    </source>
</evidence>
<sequence>MLTYHEHEDVYETSYIFAITARSNQVNYVGYNVGPWLPMSTLVDNCADEHACSPEDFYWGGIQRSADPNLEAANGHKIRHFGERSVKLKLNAGKNLIITFQVCDVKGPILSVGKFCGYDSNSNANVNMNGGTLYHEAAGEVNVDRVKNHYALQCWVEKPDGDLQPTGAHAPPAGVDYVEQEVVPAQTLPGPKEPSKEEIETHNLLHDPPMPWCEICIKAKGRDACHRAAAQKPIPVIQLDYAEAGSGDSDVPNFEFMVGVDMSTGAAKEDVYVVLFIVSWLAELGRTEVIMQSDGAPAAEAVMRAVEAKVSTMESPPCEVILQQSQRCSHQSNGGAERMVPTIRNQMKAYKIHIETDTGMTILRDSPLLAWFPRHAAWQYTRFHKRQDSGMTAYEMIRRVESTRRGRAMLEDMQRDPWNATPVARGRPPKVRSDQEPILIGGAPMDVVGAALEPHERAKRARVAAGQAAIDGEGKTDHFQPEVVGFRGAPTSLQRYQAATFPGQAAAAAAIPPTSPQPQSAAERDAWARARLGRPQAAPVRRGDAGDEEAPPTQRRRVAVLRETCEGDREPNTFVEARMKHIDKLTKVPGKIIKEVKRSEATTAPLSGRWVESQHDDGALKARWTTRGYAQTLNGNENFFSATPATVHLKMMLVDAAKKGHVAAIGDCSGAFYQALLDPDGNREKVYIEPPPEAGLGPDAVWEAVSAFPGLKGSPKAWETHSSGVLTDEMHLKQSHYDGCVFYSAEGEFDQKAGRHIDDFFVTGPKSQVEAFLGEAKEKLNTQGAVRLYETGDEGRLLAMDLREIEGGFALQGNPLLITDMAELLGLENAKYSAVPETANAKKQSDDDDDLDYSGAEVCKSRVGKAMHASHHRADIQHAVNALLKRMKQPTNGAPRKLEKLARYPLGTRDVCPELVPNQDAETLETFTDSDWADDKDTRKSVSCGAIQMHGCSALTYARTQKTPALSSAEAELYAIGSGAIETLGAAQLLKEWKCDGVNPLLMTYSQSALAVCRKRGPGKMKHVELKTLAIQDWVKEGRLRIHKVSTHENPADLMTKELSVEKMTKFSRALGLRGGPFGY</sequence>
<dbReference type="PANTHER" id="PTHR11439">
    <property type="entry name" value="GAG-POL-RELATED RETROTRANSPOSON"/>
    <property type="match status" value="1"/>
</dbReference>
<accession>A0ABN9VD22</accession>
<reference evidence="3" key="1">
    <citation type="submission" date="2023-10" db="EMBL/GenBank/DDBJ databases">
        <authorList>
            <person name="Chen Y."/>
            <person name="Shah S."/>
            <person name="Dougan E. K."/>
            <person name="Thang M."/>
            <person name="Chan C."/>
        </authorList>
    </citation>
    <scope>NUCLEOTIDE SEQUENCE [LARGE SCALE GENOMIC DNA]</scope>
</reference>
<evidence type="ECO:0000313" key="4">
    <source>
        <dbReference type="Proteomes" id="UP001189429"/>
    </source>
</evidence>
<name>A0ABN9VD22_9DINO</name>
<keyword evidence="4" id="KW-1185">Reference proteome</keyword>
<dbReference type="EMBL" id="CAUYUJ010017026">
    <property type="protein sequence ID" value="CAK0870998.1"/>
    <property type="molecule type" value="Genomic_DNA"/>
</dbReference>
<feature type="domain" description="Reverse transcriptase Ty1/copia-type" evidence="2">
    <location>
        <begin position="604"/>
        <end position="812"/>
    </location>
</feature>
<evidence type="ECO:0000259" key="2">
    <source>
        <dbReference type="Pfam" id="PF07727"/>
    </source>
</evidence>
<dbReference type="CDD" id="cd09272">
    <property type="entry name" value="RNase_HI_RT_Ty1"/>
    <property type="match status" value="1"/>
</dbReference>
<protein>
    <recommendedName>
        <fullName evidence="2">Reverse transcriptase Ty1/copia-type domain-containing protein</fullName>
    </recommendedName>
</protein>
<dbReference type="Pfam" id="PF07727">
    <property type="entry name" value="RVT_2"/>
    <property type="match status" value="1"/>
</dbReference>
<feature type="region of interest" description="Disordered" evidence="1">
    <location>
        <begin position="418"/>
        <end position="437"/>
    </location>
</feature>
<dbReference type="InterPro" id="IPR013103">
    <property type="entry name" value="RVT_2"/>
</dbReference>
<proteinExistence type="predicted"/>
<evidence type="ECO:0000313" key="3">
    <source>
        <dbReference type="EMBL" id="CAK0870998.1"/>
    </source>
</evidence>
<dbReference type="PANTHER" id="PTHR11439:SF483">
    <property type="entry name" value="PEPTIDE SYNTHASE GLIP-LIKE, PUTATIVE (AFU_ORTHOLOGUE AFUA_3G12920)-RELATED"/>
    <property type="match status" value="1"/>
</dbReference>
<dbReference type="Proteomes" id="UP001189429">
    <property type="component" value="Unassembled WGS sequence"/>
</dbReference>
<organism evidence="3 4">
    <name type="scientific">Prorocentrum cordatum</name>
    <dbReference type="NCBI Taxonomy" id="2364126"/>
    <lineage>
        <taxon>Eukaryota</taxon>
        <taxon>Sar</taxon>
        <taxon>Alveolata</taxon>
        <taxon>Dinophyceae</taxon>
        <taxon>Prorocentrales</taxon>
        <taxon>Prorocentraceae</taxon>
        <taxon>Prorocentrum</taxon>
    </lineage>
</organism>
<feature type="region of interest" description="Disordered" evidence="1">
    <location>
        <begin position="534"/>
        <end position="554"/>
    </location>
</feature>
<comment type="caution">
    <text evidence="3">The sequence shown here is derived from an EMBL/GenBank/DDBJ whole genome shotgun (WGS) entry which is preliminary data.</text>
</comment>
<gene>
    <name evidence="3" type="ORF">PCOR1329_LOCUS56957</name>
</gene>